<evidence type="ECO:0000313" key="2">
    <source>
        <dbReference type="Proteomes" id="UP001390339"/>
    </source>
</evidence>
<sequence length="146" mass="16407">MPPKAAEPIFKPHPRIEHLLRKATQGNDLSRREDYTRAGLVIVEEVVDTNGNKTSRVPETATEVSEEKRPGFKWYEADSVEDAGKHVGGADYFAVISGVQKQRKKHDRAETGWAKICIRLGDGFFREVPARFVAVRVCLDALCNKE</sequence>
<organism evidence="1 2">
    <name type="scientific">Apiospora arundinis</name>
    <dbReference type="NCBI Taxonomy" id="335852"/>
    <lineage>
        <taxon>Eukaryota</taxon>
        <taxon>Fungi</taxon>
        <taxon>Dikarya</taxon>
        <taxon>Ascomycota</taxon>
        <taxon>Pezizomycotina</taxon>
        <taxon>Sordariomycetes</taxon>
        <taxon>Xylariomycetidae</taxon>
        <taxon>Amphisphaeriales</taxon>
        <taxon>Apiosporaceae</taxon>
        <taxon>Apiospora</taxon>
    </lineage>
</organism>
<dbReference type="EMBL" id="JAPCWZ010000005">
    <property type="protein sequence ID" value="KAK8863373.1"/>
    <property type="molecule type" value="Genomic_DNA"/>
</dbReference>
<proteinExistence type="predicted"/>
<keyword evidence="2" id="KW-1185">Reference proteome</keyword>
<reference evidence="1 2" key="1">
    <citation type="journal article" date="2024" name="IMA Fungus">
        <title>Apiospora arundinis, a panoply of carbohydrate-active enzymes and secondary metabolites.</title>
        <authorList>
            <person name="Sorensen T."/>
            <person name="Petersen C."/>
            <person name="Muurmann A.T."/>
            <person name="Christiansen J.V."/>
            <person name="Brundto M.L."/>
            <person name="Overgaard C.K."/>
            <person name="Boysen A.T."/>
            <person name="Wollenberg R.D."/>
            <person name="Larsen T.O."/>
            <person name="Sorensen J.L."/>
            <person name="Nielsen K.L."/>
            <person name="Sondergaard T.E."/>
        </authorList>
    </citation>
    <scope>NUCLEOTIDE SEQUENCE [LARGE SCALE GENOMIC DNA]</scope>
    <source>
        <strain evidence="1 2">AAU 773</strain>
    </source>
</reference>
<accession>A0ABR2IIH1</accession>
<dbReference type="Proteomes" id="UP001390339">
    <property type="component" value="Unassembled WGS sequence"/>
</dbReference>
<protein>
    <submittedName>
        <fullName evidence="1">Uncharacterized protein</fullName>
    </submittedName>
</protein>
<name>A0ABR2IIH1_9PEZI</name>
<comment type="caution">
    <text evidence="1">The sequence shown here is derived from an EMBL/GenBank/DDBJ whole genome shotgun (WGS) entry which is preliminary data.</text>
</comment>
<gene>
    <name evidence="1" type="ORF">PGQ11_009608</name>
</gene>
<evidence type="ECO:0000313" key="1">
    <source>
        <dbReference type="EMBL" id="KAK8863373.1"/>
    </source>
</evidence>